<gene>
    <name evidence="1" type="ORF">RirG_181980</name>
</gene>
<comment type="caution">
    <text evidence="1">The sequence shown here is derived from an EMBL/GenBank/DDBJ whole genome shotgun (WGS) entry which is preliminary data.</text>
</comment>
<organism evidence="1 2">
    <name type="scientific">Rhizophagus irregularis (strain DAOM 197198w)</name>
    <name type="common">Glomus intraradices</name>
    <dbReference type="NCBI Taxonomy" id="1432141"/>
    <lineage>
        <taxon>Eukaryota</taxon>
        <taxon>Fungi</taxon>
        <taxon>Fungi incertae sedis</taxon>
        <taxon>Mucoromycota</taxon>
        <taxon>Glomeromycotina</taxon>
        <taxon>Glomeromycetes</taxon>
        <taxon>Glomerales</taxon>
        <taxon>Glomeraceae</taxon>
        <taxon>Rhizophagus</taxon>
    </lineage>
</organism>
<dbReference type="Proteomes" id="UP000022910">
    <property type="component" value="Unassembled WGS sequence"/>
</dbReference>
<protein>
    <submittedName>
        <fullName evidence="1">Uncharacterized protein</fullName>
    </submittedName>
</protein>
<dbReference type="EMBL" id="JEMT01025994">
    <property type="protein sequence ID" value="EXX60220.1"/>
    <property type="molecule type" value="Genomic_DNA"/>
</dbReference>
<dbReference type="HOGENOM" id="CLU_2387357_0_0_1"/>
<reference evidence="1 2" key="1">
    <citation type="submission" date="2014-02" db="EMBL/GenBank/DDBJ databases">
        <title>Single nucleus genome sequencing reveals high similarity among nuclei of an endomycorrhizal fungus.</title>
        <authorList>
            <person name="Lin K."/>
            <person name="Geurts R."/>
            <person name="Zhang Z."/>
            <person name="Limpens E."/>
            <person name="Saunders D.G."/>
            <person name="Mu D."/>
            <person name="Pang E."/>
            <person name="Cao H."/>
            <person name="Cha H."/>
            <person name="Lin T."/>
            <person name="Zhou Q."/>
            <person name="Shang Y."/>
            <person name="Li Y."/>
            <person name="Ivanov S."/>
            <person name="Sharma T."/>
            <person name="Velzen R.V."/>
            <person name="Ruijter N.D."/>
            <person name="Aanen D.K."/>
            <person name="Win J."/>
            <person name="Kamoun S."/>
            <person name="Bisseling T."/>
            <person name="Huang S."/>
        </authorList>
    </citation>
    <scope>NUCLEOTIDE SEQUENCE [LARGE SCALE GENOMIC DNA]</scope>
    <source>
        <strain evidence="2">DAOM197198w</strain>
    </source>
</reference>
<proteinExistence type="predicted"/>
<keyword evidence="2" id="KW-1185">Reference proteome</keyword>
<evidence type="ECO:0000313" key="1">
    <source>
        <dbReference type="EMBL" id="EXX60220.1"/>
    </source>
</evidence>
<name>A0A015J0K8_RHIIW</name>
<accession>A0A015J0K8</accession>
<evidence type="ECO:0000313" key="2">
    <source>
        <dbReference type="Proteomes" id="UP000022910"/>
    </source>
</evidence>
<dbReference type="AlphaFoldDB" id="A0A015J0K8"/>
<sequence>MSLVELPLSTATSSREQELLDRIASLEASLNKSVYEFDVIVRPKQNANKWTLNIERSSIWSWSERLPKRSLRGSIFTFQSLKSVRGHITFDETE</sequence>